<dbReference type="RefSeq" id="WP_014097225.1">
    <property type="nucleotide sequence ID" value="NZ_CP017888.1"/>
</dbReference>
<reference evidence="3" key="2">
    <citation type="submission" date="2016-01" db="EMBL/GenBank/DDBJ databases">
        <authorList>
            <person name="Oliw E.H."/>
        </authorList>
    </citation>
    <scope>NUCLEOTIDE SEQUENCE [LARGE SCALE GENOMIC DNA]</scope>
    <source>
        <strain evidence="3">GED7749B</strain>
    </source>
</reference>
<dbReference type="InterPro" id="IPR058653">
    <property type="entry name" value="NfeD2_TM"/>
</dbReference>
<dbReference type="EMBL" id="LRPN01000144">
    <property type="protein sequence ID" value="KWZ78375.1"/>
    <property type="molecule type" value="Genomic_DNA"/>
</dbReference>
<proteinExistence type="predicted"/>
<evidence type="ECO:0000313" key="5">
    <source>
        <dbReference type="Proteomes" id="UP000070376"/>
    </source>
</evidence>
<feature type="transmembrane region" description="Helical" evidence="1">
    <location>
        <begin position="43"/>
        <end position="64"/>
    </location>
</feature>
<name>A0A133KFT3_HEYCO</name>
<keyword evidence="1" id="KW-1133">Transmembrane helix</keyword>
<dbReference type="AlphaFoldDB" id="A0A133KFT3"/>
<evidence type="ECO:0000256" key="1">
    <source>
        <dbReference type="SAM" id="Phobius"/>
    </source>
</evidence>
<dbReference type="PATRIC" id="fig|1398.22.peg.3031"/>
<evidence type="ECO:0000313" key="4">
    <source>
        <dbReference type="EMBL" id="MDL5042134.1"/>
    </source>
</evidence>
<keyword evidence="1" id="KW-0812">Transmembrane</keyword>
<dbReference type="Proteomes" id="UP001223084">
    <property type="component" value="Unassembled WGS sequence"/>
</dbReference>
<organism evidence="3 5">
    <name type="scientific">Heyndrickxia coagulans</name>
    <name type="common">Weizmannia coagulans</name>
    <dbReference type="NCBI Taxonomy" id="1398"/>
    <lineage>
        <taxon>Bacteria</taxon>
        <taxon>Bacillati</taxon>
        <taxon>Bacillota</taxon>
        <taxon>Bacilli</taxon>
        <taxon>Bacillales</taxon>
        <taxon>Bacillaceae</taxon>
        <taxon>Heyndrickxia</taxon>
    </lineage>
</organism>
<keyword evidence="1" id="KW-0472">Membrane</keyword>
<accession>A0A133KFT3</accession>
<protein>
    <submittedName>
        <fullName evidence="4">NfeD family protein</fullName>
    </submittedName>
</protein>
<feature type="transmembrane region" description="Helical" evidence="1">
    <location>
        <begin position="12"/>
        <end position="31"/>
    </location>
</feature>
<gene>
    <name evidence="3" type="ORF">HMPREF3213_03025</name>
    <name evidence="4" type="ORF">QN341_14080</name>
</gene>
<dbReference type="Gene3D" id="2.40.50.140">
    <property type="entry name" value="Nucleic acid-binding proteins"/>
    <property type="match status" value="1"/>
</dbReference>
<feature type="domain" description="Membrane protein NfeD2 N-terminal transmembrane" evidence="2">
    <location>
        <begin position="3"/>
        <end position="103"/>
    </location>
</feature>
<reference evidence="5" key="1">
    <citation type="submission" date="2016-01" db="EMBL/GenBank/DDBJ databases">
        <authorList>
            <person name="Mitreva M."/>
            <person name="Pepin K.H."/>
            <person name="Mihindukulasuriya K.A."/>
            <person name="Fulton R."/>
            <person name="Fronick C."/>
            <person name="O'Laughlin M."/>
            <person name="Miner T."/>
            <person name="Herter B."/>
            <person name="Rosa B.A."/>
            <person name="Cordes M."/>
            <person name="Tomlinson C."/>
            <person name="Wollam A."/>
            <person name="Palsikar V.B."/>
            <person name="Mardis E.R."/>
            <person name="Wilson R.K."/>
        </authorList>
    </citation>
    <scope>NUCLEOTIDE SEQUENCE [LARGE SCALE GENOMIC DNA]</scope>
    <source>
        <strain evidence="5">GED7749B</strain>
    </source>
</reference>
<dbReference type="Pfam" id="PF25842">
    <property type="entry name" value="NfeD_TM"/>
    <property type="match status" value="1"/>
</dbReference>
<sequence>MFMEVFGVPIETAYLAVLIIAGCLTVLYLLFNDLLGGMADALHFIHPALILAFFTFFSAGGYILEKVTPLSHVLIMVVSAVIAVILDILLNVFVLVPLSSAEESLVYTEDSLKGRVGKTILSIPKAGFGEVVIDSKTGTISKPAASIQDEEIKEGTQVLVIEVKNGVLYVVPYENYRLKIENFRQL</sequence>
<dbReference type="Proteomes" id="UP000070376">
    <property type="component" value="Unassembled WGS sequence"/>
</dbReference>
<reference evidence="4" key="3">
    <citation type="submission" date="2023-06" db="EMBL/GenBank/DDBJ databases">
        <title>Probiogenomic evaluation and L lactic producing Weizmannia coaggulans BKMTCR2-2 from tree bark.</title>
        <authorList>
            <person name="Mahittikon J."/>
            <person name="Tanasupawat S."/>
        </authorList>
    </citation>
    <scope>NUCLEOTIDE SEQUENCE</scope>
    <source>
        <strain evidence="4">BKMTCR2-2</strain>
    </source>
</reference>
<evidence type="ECO:0000313" key="3">
    <source>
        <dbReference type="EMBL" id="KWZ78375.1"/>
    </source>
</evidence>
<dbReference type="EMBL" id="JASUZX010000002">
    <property type="protein sequence ID" value="MDL5042134.1"/>
    <property type="molecule type" value="Genomic_DNA"/>
</dbReference>
<dbReference type="InterPro" id="IPR012340">
    <property type="entry name" value="NA-bd_OB-fold"/>
</dbReference>
<evidence type="ECO:0000259" key="2">
    <source>
        <dbReference type="Pfam" id="PF25842"/>
    </source>
</evidence>
<comment type="caution">
    <text evidence="3">The sequence shown here is derived from an EMBL/GenBank/DDBJ whole genome shotgun (WGS) entry which is preliminary data.</text>
</comment>
<feature type="transmembrane region" description="Helical" evidence="1">
    <location>
        <begin position="70"/>
        <end position="96"/>
    </location>
</feature>